<proteinExistence type="predicted"/>
<keyword evidence="2" id="KW-1185">Reference proteome</keyword>
<reference evidence="1 2" key="1">
    <citation type="submission" date="2016-11" db="EMBL/GenBank/DDBJ databases">
        <authorList>
            <person name="Jaros S."/>
            <person name="Januszkiewicz K."/>
            <person name="Wedrychowicz H."/>
        </authorList>
    </citation>
    <scope>NUCLEOTIDE SEQUENCE [LARGE SCALE GENOMIC DNA]</scope>
    <source>
        <strain evidence="1 2">DSM 16917</strain>
    </source>
</reference>
<dbReference type="Proteomes" id="UP000184268">
    <property type="component" value="Unassembled WGS sequence"/>
</dbReference>
<name>A0A1M5UHU4_9GAMM</name>
<protein>
    <submittedName>
        <fullName evidence="1">Uncharacterized protein</fullName>
    </submittedName>
</protein>
<evidence type="ECO:0000313" key="2">
    <source>
        <dbReference type="Proteomes" id="UP000184268"/>
    </source>
</evidence>
<gene>
    <name evidence="1" type="ORF">SAMN02745129_2567</name>
</gene>
<accession>A0A1M5UHU4</accession>
<dbReference type="STRING" id="299255.SAMN02745129_2567"/>
<organism evidence="1 2">
    <name type="scientific">Ferrimonas marina</name>
    <dbReference type="NCBI Taxonomy" id="299255"/>
    <lineage>
        <taxon>Bacteria</taxon>
        <taxon>Pseudomonadati</taxon>
        <taxon>Pseudomonadota</taxon>
        <taxon>Gammaproteobacteria</taxon>
        <taxon>Alteromonadales</taxon>
        <taxon>Ferrimonadaceae</taxon>
        <taxon>Ferrimonas</taxon>
    </lineage>
</organism>
<dbReference type="EMBL" id="FQXG01000003">
    <property type="protein sequence ID" value="SHH62233.1"/>
    <property type="molecule type" value="Genomic_DNA"/>
</dbReference>
<evidence type="ECO:0000313" key="1">
    <source>
        <dbReference type="EMBL" id="SHH62233.1"/>
    </source>
</evidence>
<sequence length="240" mass="27188">MTDLDKIHDQLYMLDNLIEKSRVPVWADPTQAIEVSMIGKGYFKLHRPDNTHFSLLEKSLEGLEEHASEAESQTQILFNLDNKTTNWLSSLRQRTNRLKASSRLQSSIKEGDRVRQEVHLCGVNARNSIANDAQHYQLAFIKQGLCDAHNIVANKLPVNDKRCIELLKTCRSLASLSKFFDDINSDSEITKCAKNLSSYLGKGEGTFKDPKLVHSLTSRFKQAAQSHIVSQRDRADGYNL</sequence>
<dbReference type="RefSeq" id="WP_067655156.1">
    <property type="nucleotide sequence ID" value="NZ_FQXG01000003.1"/>
</dbReference>
<dbReference type="AlphaFoldDB" id="A0A1M5UHU4"/>